<dbReference type="Pfam" id="PF13449">
    <property type="entry name" value="Phytase-like"/>
    <property type="match status" value="1"/>
</dbReference>
<dbReference type="Proteomes" id="UP000541470">
    <property type="component" value="Unassembled WGS sequence"/>
</dbReference>
<dbReference type="AlphaFoldDB" id="A0A7Y0FVR3"/>
<evidence type="ECO:0000256" key="1">
    <source>
        <dbReference type="SAM" id="SignalP"/>
    </source>
</evidence>
<name>A0A7Y0FVR3_9HYPH</name>
<keyword evidence="4" id="KW-1185">Reference proteome</keyword>
<dbReference type="RefSeq" id="WP_169588964.1">
    <property type="nucleotide sequence ID" value="NZ_JABBGK010000001.1"/>
</dbReference>
<reference evidence="3 4" key="1">
    <citation type="submission" date="2020-04" db="EMBL/GenBank/DDBJ databases">
        <title>Rhizobium sp. S-51 isolated from soil.</title>
        <authorList>
            <person name="Dahal R.H."/>
        </authorList>
    </citation>
    <scope>NUCLEOTIDE SEQUENCE [LARGE SCALE GENOMIC DNA]</scope>
    <source>
        <strain evidence="3 4">S-51</strain>
    </source>
</reference>
<organism evidence="3 4">
    <name type="scientific">Rhizobium terricola</name>
    <dbReference type="NCBI Taxonomy" id="2728849"/>
    <lineage>
        <taxon>Bacteria</taxon>
        <taxon>Pseudomonadati</taxon>
        <taxon>Pseudomonadota</taxon>
        <taxon>Alphaproteobacteria</taxon>
        <taxon>Hyphomicrobiales</taxon>
        <taxon>Rhizobiaceae</taxon>
        <taxon>Rhizobium/Agrobacterium group</taxon>
        <taxon>Rhizobium</taxon>
    </lineage>
</organism>
<feature type="domain" description="Phytase-like" evidence="2">
    <location>
        <begin position="90"/>
        <end position="422"/>
    </location>
</feature>
<evidence type="ECO:0000259" key="2">
    <source>
        <dbReference type="Pfam" id="PF13449"/>
    </source>
</evidence>
<evidence type="ECO:0000313" key="3">
    <source>
        <dbReference type="EMBL" id="NML74115.1"/>
    </source>
</evidence>
<protein>
    <submittedName>
        <fullName evidence="3">Esterase-like activity of phytase family protein</fullName>
    </submittedName>
</protein>
<feature type="chain" id="PRO_5030662099" evidence="1">
    <location>
        <begin position="21"/>
        <end position="451"/>
    </location>
</feature>
<keyword evidence="1" id="KW-0732">Signal</keyword>
<proteinExistence type="predicted"/>
<gene>
    <name evidence="3" type="ORF">HHL25_08275</name>
</gene>
<comment type="caution">
    <text evidence="3">The sequence shown here is derived from an EMBL/GenBank/DDBJ whole genome shotgun (WGS) entry which is preliminary data.</text>
</comment>
<dbReference type="PANTHER" id="PTHR37957:SF1">
    <property type="entry name" value="PHYTASE-LIKE DOMAIN-CONTAINING PROTEIN"/>
    <property type="match status" value="1"/>
</dbReference>
<dbReference type="EMBL" id="JABBGK010000001">
    <property type="protein sequence ID" value="NML74115.1"/>
    <property type="molecule type" value="Genomic_DNA"/>
</dbReference>
<sequence>MKKQLFASVSLFLIAAPVFADETAFPAKLVNHAILPANTIIAAPADAPAHLKTSGKFTTADRKRAEGLGTVPGKDGVRPTGLSMPFDGQAMQGFSGIKTMEDGTFWSLSDNGFGSKINSSDSMLMLHHIKFDWDAGKVEHLETVFLSDPDKKAPFPIVMEGAEQRYLTGADFDVESIQPVADGFWVGEEFGPYLLKFSKDGKLTDVIATKAGETEVKSPDNATLVVPANPTAKMPVFNLKRSGGYEGLAMSKDGSKLYGLLEGPLYLEDGSIEKADGLTALRIIELDVASKAWTGRSWLYPLSEGGEAIGDFNMIDATTALVIERDNGAGTADKACADPKAPAADCFAVPAKHKRIYKIEMTDDNAGKAARKIGYIDLMKIADPDNKKRQGGGEGYYDMPFVTIEDVDVIDSTHIVVGNDNNLPFSAGRSLDKADDNEFVLLEVGEFLAAK</sequence>
<accession>A0A7Y0FVR3</accession>
<feature type="signal peptide" evidence="1">
    <location>
        <begin position="1"/>
        <end position="20"/>
    </location>
</feature>
<dbReference type="PANTHER" id="PTHR37957">
    <property type="entry name" value="BLR7070 PROTEIN"/>
    <property type="match status" value="1"/>
</dbReference>
<evidence type="ECO:0000313" key="4">
    <source>
        <dbReference type="Proteomes" id="UP000541470"/>
    </source>
</evidence>
<dbReference type="InterPro" id="IPR027372">
    <property type="entry name" value="Phytase-like_dom"/>
</dbReference>